<dbReference type="Proteomes" id="UP000507470">
    <property type="component" value="Unassembled WGS sequence"/>
</dbReference>
<dbReference type="AlphaFoldDB" id="A0A6J8BMA4"/>
<keyword evidence="2" id="KW-1185">Reference proteome</keyword>
<evidence type="ECO:0000313" key="2">
    <source>
        <dbReference type="Proteomes" id="UP000507470"/>
    </source>
</evidence>
<dbReference type="PANTHER" id="PTHR31912">
    <property type="entry name" value="IP13529P"/>
    <property type="match status" value="1"/>
</dbReference>
<proteinExistence type="predicted"/>
<sequence>MTNVIKYCVVEGFFSLEELDEELASLKFSEVDKKKKPIRVNNVLRNFKVHQSAAQTWCFAKFLPLFVGHKVPLNDRKWQSFLLLRDMLFYVCAPALDPGHLLSMAEVINEFHECYHTCFPDVTVKPKFHYTLHYPNMIKQFGTLLYFQTLRFEAKHNYFKELVYRSKNRKNMCKSLAERHQYYMNSYNTGGKFLSSGDCDSTGGSTVPLALLDNEFQRLLAGVVQGNEIFLCNSVKSLGITYWKNTCIVIGLQGFLCQFSKILYCAITQGQPFLLCQKLRTVGFERHYHAFAVENTGHFEVYKVSDVPETNPLGIYDTQIMSIGGSWLFQSIR</sequence>
<accession>A0A6J8BMA4</accession>
<name>A0A6J8BMA4_MYTCO</name>
<organism evidence="1 2">
    <name type="scientific">Mytilus coruscus</name>
    <name type="common">Sea mussel</name>
    <dbReference type="NCBI Taxonomy" id="42192"/>
    <lineage>
        <taxon>Eukaryota</taxon>
        <taxon>Metazoa</taxon>
        <taxon>Spiralia</taxon>
        <taxon>Lophotrochozoa</taxon>
        <taxon>Mollusca</taxon>
        <taxon>Bivalvia</taxon>
        <taxon>Autobranchia</taxon>
        <taxon>Pteriomorphia</taxon>
        <taxon>Mytilida</taxon>
        <taxon>Mytiloidea</taxon>
        <taxon>Mytilidae</taxon>
        <taxon>Mytilinae</taxon>
        <taxon>Mytilus</taxon>
    </lineage>
</organism>
<protein>
    <submittedName>
        <fullName evidence="1">Uncharacterized protein</fullName>
    </submittedName>
</protein>
<gene>
    <name evidence="1" type="ORF">MCOR_20357</name>
</gene>
<reference evidence="1 2" key="1">
    <citation type="submission" date="2020-06" db="EMBL/GenBank/DDBJ databases">
        <authorList>
            <person name="Li R."/>
            <person name="Bekaert M."/>
        </authorList>
    </citation>
    <scope>NUCLEOTIDE SEQUENCE [LARGE SCALE GENOMIC DNA]</scope>
    <source>
        <strain evidence="2">wild</strain>
    </source>
</reference>
<dbReference type="EMBL" id="CACVKT020003642">
    <property type="protein sequence ID" value="CAC5384746.1"/>
    <property type="molecule type" value="Genomic_DNA"/>
</dbReference>
<dbReference type="OrthoDB" id="6157941at2759"/>
<evidence type="ECO:0000313" key="1">
    <source>
        <dbReference type="EMBL" id="CAC5384746.1"/>
    </source>
</evidence>
<dbReference type="PANTHER" id="PTHR31912:SF34">
    <property type="entry name" value="NOTOCHORD-RELATED PROTEIN"/>
    <property type="match status" value="1"/>
</dbReference>